<dbReference type="AlphaFoldDB" id="A0A1G2LCC1"/>
<dbReference type="EMBL" id="MHQS01000006">
    <property type="protein sequence ID" value="OHA09194.1"/>
    <property type="molecule type" value="Genomic_DNA"/>
</dbReference>
<keyword evidence="1" id="KW-0472">Membrane</keyword>
<keyword evidence="1" id="KW-1133">Transmembrane helix</keyword>
<feature type="transmembrane region" description="Helical" evidence="1">
    <location>
        <begin position="36"/>
        <end position="57"/>
    </location>
</feature>
<evidence type="ECO:0000313" key="2">
    <source>
        <dbReference type="EMBL" id="OHA09194.1"/>
    </source>
</evidence>
<proteinExistence type="predicted"/>
<evidence type="ECO:0000256" key="1">
    <source>
        <dbReference type="SAM" id="Phobius"/>
    </source>
</evidence>
<keyword evidence="1" id="KW-0812">Transmembrane</keyword>
<reference evidence="2 3" key="1">
    <citation type="journal article" date="2016" name="Nat. Commun.">
        <title>Thousands of microbial genomes shed light on interconnected biogeochemical processes in an aquifer system.</title>
        <authorList>
            <person name="Anantharaman K."/>
            <person name="Brown C.T."/>
            <person name="Hug L.A."/>
            <person name="Sharon I."/>
            <person name="Castelle C.J."/>
            <person name="Probst A.J."/>
            <person name="Thomas B.C."/>
            <person name="Singh A."/>
            <person name="Wilkins M.J."/>
            <person name="Karaoz U."/>
            <person name="Brodie E.L."/>
            <person name="Williams K.H."/>
            <person name="Hubbard S.S."/>
            <person name="Banfield J.F."/>
        </authorList>
    </citation>
    <scope>NUCLEOTIDE SEQUENCE [LARGE SCALE GENOMIC DNA]</scope>
</reference>
<sequence length="96" mass="10114">MVILALTISAETIPPPTGNLTITDIINNIIDFAIRLVVPISVIMVLLAGFFYMTAGGSEEKVRTAHKTLLWAVIGTAIVLSAKAVIVIVKGILGIS</sequence>
<dbReference type="InterPro" id="IPR043993">
    <property type="entry name" value="T4SS_pilin"/>
</dbReference>
<protein>
    <recommendedName>
        <fullName evidence="4">TrbC/VIRB2 family protein</fullName>
    </recommendedName>
</protein>
<comment type="caution">
    <text evidence="2">The sequence shown here is derived from an EMBL/GenBank/DDBJ whole genome shotgun (WGS) entry which is preliminary data.</text>
</comment>
<feature type="transmembrane region" description="Helical" evidence="1">
    <location>
        <begin position="69"/>
        <end position="93"/>
    </location>
</feature>
<evidence type="ECO:0000313" key="3">
    <source>
        <dbReference type="Proteomes" id="UP000176705"/>
    </source>
</evidence>
<organism evidence="2 3">
    <name type="scientific">Candidatus Sungbacteria bacterium RIFCSPLOWO2_01_FULL_59_16</name>
    <dbReference type="NCBI Taxonomy" id="1802280"/>
    <lineage>
        <taxon>Bacteria</taxon>
        <taxon>Candidatus Sungiibacteriota</taxon>
    </lineage>
</organism>
<dbReference type="Pfam" id="PF18895">
    <property type="entry name" value="T4SS_pilin"/>
    <property type="match status" value="1"/>
</dbReference>
<evidence type="ECO:0008006" key="4">
    <source>
        <dbReference type="Google" id="ProtNLM"/>
    </source>
</evidence>
<dbReference type="STRING" id="1802280.A3B37_01485"/>
<gene>
    <name evidence="2" type="ORF">A3B37_01485</name>
</gene>
<accession>A0A1G2LCC1</accession>
<dbReference type="Proteomes" id="UP000176705">
    <property type="component" value="Unassembled WGS sequence"/>
</dbReference>
<name>A0A1G2LCC1_9BACT</name>